<feature type="compositionally biased region" description="Basic and acidic residues" evidence="12">
    <location>
        <begin position="760"/>
        <end position="773"/>
    </location>
</feature>
<keyword evidence="4" id="KW-0808">Transferase</keyword>
<dbReference type="GO" id="GO:0004674">
    <property type="term" value="F:protein serine/threonine kinase activity"/>
    <property type="evidence" value="ECO:0007669"/>
    <property type="project" value="UniProtKB-KW"/>
</dbReference>
<dbReference type="GO" id="GO:0005856">
    <property type="term" value="C:cytoskeleton"/>
    <property type="evidence" value="ECO:0007669"/>
    <property type="project" value="TreeGrafter"/>
</dbReference>
<comment type="caution">
    <text evidence="14">The sequence shown here is derived from an EMBL/GenBank/DDBJ whole genome shotgun (WGS) entry which is preliminary data.</text>
</comment>
<evidence type="ECO:0000256" key="11">
    <source>
        <dbReference type="PROSITE-ProRule" id="PRU10141"/>
    </source>
</evidence>
<dbReference type="STRING" id="1263082.A0A068RST8"/>
<feature type="compositionally biased region" description="Polar residues" evidence="12">
    <location>
        <begin position="954"/>
        <end position="973"/>
    </location>
</feature>
<feature type="region of interest" description="Disordered" evidence="12">
    <location>
        <begin position="229"/>
        <end position="305"/>
    </location>
</feature>
<dbReference type="InterPro" id="IPR008271">
    <property type="entry name" value="Ser/Thr_kinase_AS"/>
</dbReference>
<dbReference type="Gene3D" id="3.30.10.30">
    <property type="entry name" value="DYRK"/>
    <property type="match status" value="1"/>
</dbReference>
<feature type="compositionally biased region" description="Low complexity" evidence="12">
    <location>
        <begin position="229"/>
        <end position="238"/>
    </location>
</feature>
<comment type="similarity">
    <text evidence="1">Belongs to the protein kinase superfamily. CMGC Ser/Thr protein kinase family. MNB/DYRK subfamily.</text>
</comment>
<feature type="region of interest" description="Disordered" evidence="12">
    <location>
        <begin position="78"/>
        <end position="132"/>
    </location>
</feature>
<evidence type="ECO:0000256" key="8">
    <source>
        <dbReference type="ARBA" id="ARBA00049003"/>
    </source>
</evidence>
<feature type="compositionally biased region" description="Basic and acidic residues" evidence="12">
    <location>
        <begin position="294"/>
        <end position="305"/>
    </location>
</feature>
<dbReference type="InterPro" id="IPR042521">
    <property type="entry name" value="DYRK"/>
</dbReference>
<feature type="compositionally biased region" description="Low complexity" evidence="12">
    <location>
        <begin position="89"/>
        <end position="103"/>
    </location>
</feature>
<sequence length="1352" mass="150252">MNLLSFLPSCTPSASACKPFTSPCRSNSPIELRILHNPQSYYHSDLCKQVNKALSVTTLIIQTLSSDTHFTPDWISQHDTTSTDPVPNSSFSLSTSSSSSSTTDRWRQHSLPRSSVAERRQQAHAERARQLQEMERQITDAATWSKRRTDLLTTSSQQHNNNNNDALFVLGDDDDDSDTKSNTTISSPTTSRKIDLRDATLEDLEGLIAASAQRLANYRLQKTTEVAAAASATTTASSKRQSMESIDSDIRSPGTSSSKKSSVHSNSNNLRLSYLLGSSGSGGDNDDDDGNNNEEDKRMNSSFVDDHTVTMADFAPQPSTTTPSTKRTAMASASYNSIRNKFESAAATTSQERILQFDPLLSTKTNGATKGKQSATTNTNLTSSTQSNLRFIAEARDKERRHASRPRPGELNLNDIKRSSSTMVDSPLTPTRLPTPRSNHASTSTAFSPRLASPAQSHSRRIRTLSTLDKREKEMVAWLRSDSNEKGLVKPSVSLSVSTSSRMRKSLPATKKTMMMEDDRDDSGDGDVEDQPKRRPIRTRTISTTSIGSAGRLHRDLARKNMKLLADFDPLLVDDKKKKAMPQRRQQHLLDNDDDNDTWGEADEEEPTLKRRQQPRSRVISMTTLERSSLSTSTRKAIATSKTTQQKSSSNVMPQESQSMSVRPASGRKRGKTLPGDLASPPAMAPLALPPMRLEPYGGLSSDETTTATATTSSVKQQASSTRSAKTPTRIPLPVSRTSRQSLRAVDNYSEDELLHLSESEKDRIATKPKKVDTNGQVTTGGAKIGPTTTVYSGSMIVSNSSGTRLGRSSDKPAQSISIRTRSTKATPTTSSPRPNKMPSTTTSENGIMNNTTRQRKVSTLSTSASASHVSKTSSHGAHGLISPPESIKGNHHHPSTSHTTGYHTLPSRRKPTLHERLQGLVDDSTQHTDTAWNSLVEHEKKLNKKVPVLRGGSASTSTKDSVPDKTTSSRAAMSSQAALKLYHSCLSSYEKKEILDYSQVYFVGNHAQKRLATKEHTTCNHGYDDDRGDYHIVLRDHLAYRYEVLEVLGKGSFGQVLKCFDHKEGKMTAVKIIRNKKRFHAQALVEVKILKDLIEWDPEDKHNNVRMLDHFNFRSHLCIAFECLSINLYDFIKSNNFQGFSMGLIRRFTIQLLNSLVLLRKHKLIHCDLKPENVLLKHPTKSSIKVIDFGSSCLESEKVYTYIQSRFYRSPEVIMGMEYSMAIDMWSVGCILAELYTGYPLFPGENEQEQFACIMEIQGVPEKHLIEKATRRKVFFDSNGLPRISPNSKGRKRRPGTKPLSQALKSTDDNFIDFVNRCLQWDPERRMTPEDAFNHAWIARSSSSSKKQHRS</sequence>
<evidence type="ECO:0000256" key="5">
    <source>
        <dbReference type="ARBA" id="ARBA00022741"/>
    </source>
</evidence>
<dbReference type="SUPFAM" id="SSF56112">
    <property type="entry name" value="Protein kinase-like (PK-like)"/>
    <property type="match status" value="1"/>
</dbReference>
<dbReference type="InterPro" id="IPR020635">
    <property type="entry name" value="Tyr_kinase_cat_dom"/>
</dbReference>
<evidence type="ECO:0000313" key="15">
    <source>
        <dbReference type="Proteomes" id="UP000027586"/>
    </source>
</evidence>
<comment type="catalytic activity">
    <reaction evidence="8">
        <text>L-seryl-[protein] + ATP = O-phospho-L-seryl-[protein] + ADP + H(+)</text>
        <dbReference type="Rhea" id="RHEA:17989"/>
        <dbReference type="Rhea" id="RHEA-COMP:9863"/>
        <dbReference type="Rhea" id="RHEA-COMP:11604"/>
        <dbReference type="ChEBI" id="CHEBI:15378"/>
        <dbReference type="ChEBI" id="CHEBI:29999"/>
        <dbReference type="ChEBI" id="CHEBI:30616"/>
        <dbReference type="ChEBI" id="CHEBI:83421"/>
        <dbReference type="ChEBI" id="CHEBI:456216"/>
        <dbReference type="EC" id="2.7.12.1"/>
    </reaction>
</comment>
<feature type="region of interest" description="Disordered" evidence="12">
    <location>
        <begin position="490"/>
        <end position="544"/>
    </location>
</feature>
<keyword evidence="6 14" id="KW-0418">Kinase</keyword>
<dbReference type="GO" id="GO:0004713">
    <property type="term" value="F:protein tyrosine kinase activity"/>
    <property type="evidence" value="ECO:0007669"/>
    <property type="project" value="InterPro"/>
</dbReference>
<dbReference type="PANTHER" id="PTHR24058">
    <property type="entry name" value="DUAL SPECIFICITY PROTEIN KINASE"/>
    <property type="match status" value="1"/>
</dbReference>
<evidence type="ECO:0000256" key="2">
    <source>
        <dbReference type="ARBA" id="ARBA00013203"/>
    </source>
</evidence>
<dbReference type="InterPro" id="IPR000719">
    <property type="entry name" value="Prot_kinase_dom"/>
</dbReference>
<name>A0A068RST8_9FUNG</name>
<dbReference type="InterPro" id="IPR050494">
    <property type="entry name" value="Ser_Thr_dual-spec_kinase"/>
</dbReference>
<feature type="compositionally biased region" description="Low complexity" evidence="12">
    <location>
        <begin position="858"/>
        <end position="876"/>
    </location>
</feature>
<feature type="compositionally biased region" description="Polar residues" evidence="12">
    <location>
        <begin position="812"/>
        <end position="853"/>
    </location>
</feature>
<feature type="domain" description="Protein kinase" evidence="13">
    <location>
        <begin position="1043"/>
        <end position="1339"/>
    </location>
</feature>
<dbReference type="FunFam" id="1.10.510.10:FF:000112">
    <property type="entry name" value="Putative dual specificity tyrosine-phosphorylation-regulated kinase 2"/>
    <property type="match status" value="1"/>
</dbReference>
<feature type="compositionally biased region" description="Low complexity" evidence="12">
    <location>
        <begin position="678"/>
        <end position="722"/>
    </location>
</feature>
<evidence type="ECO:0000313" key="14">
    <source>
        <dbReference type="EMBL" id="CDH53258.1"/>
    </source>
</evidence>
<feature type="compositionally biased region" description="Low complexity" evidence="12">
    <location>
        <begin position="490"/>
        <end position="501"/>
    </location>
</feature>
<reference evidence="14" key="1">
    <citation type="submission" date="2013-08" db="EMBL/GenBank/DDBJ databases">
        <title>Gene expansion shapes genome architecture in the human pathogen Lichtheimia corymbifera: an evolutionary genomics analysis in the ancient terrestrial Mucorales (Mucoromycotina).</title>
        <authorList>
            <person name="Schwartze V.U."/>
            <person name="Winter S."/>
            <person name="Shelest E."/>
            <person name="Marcet-Houben M."/>
            <person name="Horn F."/>
            <person name="Wehner S."/>
            <person name="Hoffmann K."/>
            <person name="Riege K."/>
            <person name="Sammeth M."/>
            <person name="Nowrousian M."/>
            <person name="Valiante V."/>
            <person name="Linde J."/>
            <person name="Jacobsen I.D."/>
            <person name="Marz M."/>
            <person name="Brakhage A.A."/>
            <person name="Gabaldon T."/>
            <person name="Bocker S."/>
            <person name="Voigt K."/>
        </authorList>
    </citation>
    <scope>NUCLEOTIDE SEQUENCE [LARGE SCALE GENOMIC DNA]</scope>
    <source>
        <strain evidence="14">FSU 9682</strain>
    </source>
</reference>
<accession>A0A068RST8</accession>
<feature type="binding site" evidence="11">
    <location>
        <position position="1072"/>
    </location>
    <ligand>
        <name>ATP</name>
        <dbReference type="ChEBI" id="CHEBI:30616"/>
    </ligand>
</feature>
<dbReference type="GO" id="GO:0005524">
    <property type="term" value="F:ATP binding"/>
    <property type="evidence" value="ECO:0007669"/>
    <property type="project" value="UniProtKB-UniRule"/>
</dbReference>
<keyword evidence="15" id="KW-1185">Reference proteome</keyword>
<feature type="compositionally biased region" description="Polar residues" evidence="12">
    <location>
        <begin position="78"/>
        <end position="88"/>
    </location>
</feature>
<dbReference type="SMART" id="SM00219">
    <property type="entry name" value="TyrKc"/>
    <property type="match status" value="1"/>
</dbReference>
<feature type="region of interest" description="Disordered" evidence="12">
    <location>
        <begin position="760"/>
        <end position="786"/>
    </location>
</feature>
<dbReference type="InterPro" id="IPR017441">
    <property type="entry name" value="Protein_kinase_ATP_BS"/>
</dbReference>
<evidence type="ECO:0000256" key="10">
    <source>
        <dbReference type="ARBA" id="ARBA00051680"/>
    </source>
</evidence>
<evidence type="ECO:0000256" key="4">
    <source>
        <dbReference type="ARBA" id="ARBA00022679"/>
    </source>
</evidence>
<dbReference type="EMBL" id="CBTN010000016">
    <property type="protein sequence ID" value="CDH53258.1"/>
    <property type="molecule type" value="Genomic_DNA"/>
</dbReference>
<evidence type="ECO:0000256" key="7">
    <source>
        <dbReference type="ARBA" id="ARBA00022840"/>
    </source>
</evidence>
<dbReference type="SMART" id="SM00220">
    <property type="entry name" value="S_TKc"/>
    <property type="match status" value="1"/>
</dbReference>
<keyword evidence="7 11" id="KW-0067">ATP-binding</keyword>
<feature type="compositionally biased region" description="Basic residues" evidence="12">
    <location>
        <begin position="578"/>
        <end position="587"/>
    </location>
</feature>
<comment type="catalytic activity">
    <reaction evidence="9">
        <text>L-threonyl-[protein] + ATP = O-phospho-L-threonyl-[protein] + ADP + H(+)</text>
        <dbReference type="Rhea" id="RHEA:46608"/>
        <dbReference type="Rhea" id="RHEA-COMP:11060"/>
        <dbReference type="Rhea" id="RHEA-COMP:11605"/>
        <dbReference type="ChEBI" id="CHEBI:15378"/>
        <dbReference type="ChEBI" id="CHEBI:30013"/>
        <dbReference type="ChEBI" id="CHEBI:30616"/>
        <dbReference type="ChEBI" id="CHEBI:61977"/>
        <dbReference type="ChEBI" id="CHEBI:456216"/>
        <dbReference type="EC" id="2.7.12.1"/>
    </reaction>
</comment>
<feature type="region of interest" description="Disordered" evidence="12">
    <location>
        <begin position="800"/>
        <end position="909"/>
    </location>
</feature>
<feature type="compositionally biased region" description="Acidic residues" evidence="12">
    <location>
        <begin position="592"/>
        <end position="606"/>
    </location>
</feature>
<dbReference type="PANTHER" id="PTHR24058:SF22">
    <property type="entry name" value="DUAL SPECIFICITY TYROSINE-PHOSPHORYLATION-REGULATED KINASE 4"/>
    <property type="match status" value="1"/>
</dbReference>
<dbReference type="Gene3D" id="1.10.510.10">
    <property type="entry name" value="Transferase(Phosphotransferase) domain 1"/>
    <property type="match status" value="1"/>
</dbReference>
<evidence type="ECO:0000256" key="6">
    <source>
        <dbReference type="ARBA" id="ARBA00022777"/>
    </source>
</evidence>
<dbReference type="Gene3D" id="3.30.200.20">
    <property type="entry name" value="Phosphorylase Kinase, domain 1"/>
    <property type="match status" value="1"/>
</dbReference>
<evidence type="ECO:0000256" key="1">
    <source>
        <dbReference type="ARBA" id="ARBA00008867"/>
    </source>
</evidence>
<comment type="catalytic activity">
    <reaction evidence="10">
        <text>L-tyrosyl-[protein] + ATP = O-phospho-L-tyrosyl-[protein] + ADP + H(+)</text>
        <dbReference type="Rhea" id="RHEA:10596"/>
        <dbReference type="Rhea" id="RHEA-COMP:10136"/>
        <dbReference type="Rhea" id="RHEA-COMP:20101"/>
        <dbReference type="ChEBI" id="CHEBI:15378"/>
        <dbReference type="ChEBI" id="CHEBI:30616"/>
        <dbReference type="ChEBI" id="CHEBI:46858"/>
        <dbReference type="ChEBI" id="CHEBI:61978"/>
        <dbReference type="ChEBI" id="CHEBI:456216"/>
        <dbReference type="EC" id="2.7.12.1"/>
    </reaction>
</comment>
<keyword evidence="5 11" id="KW-0547">Nucleotide-binding</keyword>
<feature type="region of interest" description="Disordered" evidence="12">
    <location>
        <begin position="1279"/>
        <end position="1304"/>
    </location>
</feature>
<feature type="compositionally biased region" description="Acidic residues" evidence="12">
    <location>
        <begin position="284"/>
        <end position="293"/>
    </location>
</feature>
<feature type="region of interest" description="Disordered" evidence="12">
    <location>
        <begin position="949"/>
        <end position="973"/>
    </location>
</feature>
<feature type="compositionally biased region" description="Basic and acidic residues" evidence="12">
    <location>
        <begin position="116"/>
        <end position="132"/>
    </location>
</feature>
<feature type="compositionally biased region" description="Polar residues" evidence="12">
    <location>
        <begin position="438"/>
        <end position="447"/>
    </location>
</feature>
<dbReference type="VEuPathDB" id="FungiDB:LCOR_04633.1"/>
<proteinExistence type="inferred from homology"/>
<feature type="compositionally biased region" description="Low complexity" evidence="12">
    <location>
        <begin position="373"/>
        <end position="389"/>
    </location>
</feature>
<feature type="compositionally biased region" description="Low complexity" evidence="12">
    <location>
        <begin position="427"/>
        <end position="437"/>
    </location>
</feature>
<dbReference type="GO" id="GO:0004712">
    <property type="term" value="F:protein serine/threonine/tyrosine kinase activity"/>
    <property type="evidence" value="ECO:0007669"/>
    <property type="project" value="UniProtKB-EC"/>
</dbReference>
<feature type="compositionally biased region" description="Acidic residues" evidence="12">
    <location>
        <begin position="516"/>
        <end position="529"/>
    </location>
</feature>
<feature type="region of interest" description="Disordered" evidence="12">
    <location>
        <begin position="154"/>
        <end position="191"/>
    </location>
</feature>
<dbReference type="GO" id="GO:0005737">
    <property type="term" value="C:cytoplasm"/>
    <property type="evidence" value="ECO:0007669"/>
    <property type="project" value="TreeGrafter"/>
</dbReference>
<dbReference type="PROSITE" id="PS00108">
    <property type="entry name" value="PROTEIN_KINASE_ST"/>
    <property type="match status" value="1"/>
</dbReference>
<dbReference type="Proteomes" id="UP000027586">
    <property type="component" value="Unassembled WGS sequence"/>
</dbReference>
<dbReference type="InterPro" id="IPR011009">
    <property type="entry name" value="Kinase-like_dom_sf"/>
</dbReference>
<dbReference type="OrthoDB" id="9332038at2759"/>
<dbReference type="Pfam" id="PF00069">
    <property type="entry name" value="Pkinase"/>
    <property type="match status" value="1"/>
</dbReference>
<dbReference type="PROSITE" id="PS50011">
    <property type="entry name" value="PROTEIN_KINASE_DOM"/>
    <property type="match status" value="1"/>
</dbReference>
<evidence type="ECO:0000259" key="13">
    <source>
        <dbReference type="PROSITE" id="PS50011"/>
    </source>
</evidence>
<feature type="region of interest" description="Disordered" evidence="12">
    <location>
        <begin position="365"/>
        <end position="461"/>
    </location>
</feature>
<organism evidence="14 15">
    <name type="scientific">Lichtheimia corymbifera JMRC:FSU:9682</name>
    <dbReference type="NCBI Taxonomy" id="1263082"/>
    <lineage>
        <taxon>Eukaryota</taxon>
        <taxon>Fungi</taxon>
        <taxon>Fungi incertae sedis</taxon>
        <taxon>Mucoromycota</taxon>
        <taxon>Mucoromycotina</taxon>
        <taxon>Mucoromycetes</taxon>
        <taxon>Mucorales</taxon>
        <taxon>Lichtheimiaceae</taxon>
        <taxon>Lichtheimia</taxon>
    </lineage>
</organism>
<evidence type="ECO:0000256" key="9">
    <source>
        <dbReference type="ARBA" id="ARBA00049308"/>
    </source>
</evidence>
<evidence type="ECO:0000256" key="3">
    <source>
        <dbReference type="ARBA" id="ARBA00022527"/>
    </source>
</evidence>
<protein>
    <recommendedName>
        <fullName evidence="2">dual-specificity kinase</fullName>
        <ecNumber evidence="2">2.7.12.1</ecNumber>
    </recommendedName>
</protein>
<dbReference type="PROSITE" id="PS00107">
    <property type="entry name" value="PROTEIN_KINASE_ATP"/>
    <property type="match status" value="1"/>
</dbReference>
<evidence type="ECO:0000256" key="12">
    <source>
        <dbReference type="SAM" id="MobiDB-lite"/>
    </source>
</evidence>
<feature type="compositionally biased region" description="Polar residues" evidence="12">
    <location>
        <begin position="651"/>
        <end position="661"/>
    </location>
</feature>
<dbReference type="EC" id="2.7.12.1" evidence="2"/>
<keyword evidence="3" id="KW-0723">Serine/threonine-protein kinase</keyword>
<feature type="compositionally biased region" description="Low complexity" evidence="12">
    <location>
        <begin position="623"/>
        <end position="650"/>
    </location>
</feature>
<feature type="region of interest" description="Disordered" evidence="12">
    <location>
        <begin position="578"/>
        <end position="739"/>
    </location>
</feature>
<dbReference type="CDD" id="cd14210">
    <property type="entry name" value="PKc_DYRK"/>
    <property type="match status" value="1"/>
</dbReference>
<feature type="compositionally biased region" description="Low complexity" evidence="12">
    <location>
        <begin position="256"/>
        <end position="278"/>
    </location>
</feature>
<gene>
    <name evidence="14" type="ORF">LCOR_04633.1</name>
</gene>